<evidence type="ECO:0000313" key="4">
    <source>
        <dbReference type="EMBL" id="KPA36880.1"/>
    </source>
</evidence>
<dbReference type="EMBL" id="JXCE01000525">
    <property type="protein sequence ID" value="KPA36880.1"/>
    <property type="molecule type" value="Genomic_DNA"/>
</dbReference>
<dbReference type="Proteomes" id="UP000037904">
    <property type="component" value="Unassembled WGS sequence"/>
</dbReference>
<sequence>MRFSPLWLVASLSSSVLALPDASLEPWDIHSSCDPHKDIIKAALTQSIEMADAAKSSLEVVLNKLPDFDTDKDSHVQWQRIATHIQMAFGYKIPSNPGPADRRYTEFLRDIYANAVRVLPSDKNSPEHGNNPTLAARPGAKPAIACGDDVFQWYGPDDEPEPGVGKVKDQPQFQARVQQGNPYLGALYFQGRWQFSRTQKSSLGVCFGNRQALISAHDDLIIICSAMTSDSMKNRPSPRDFKASVASGTKLHSGLVSFHTQLWHELIHWFGGVVSPTQLEHNIKDQPAVNGDGQVLYKGANGIRPFDTIPDPGYLASRGLRKQGAYGIENMMELAMKHKKISDQSGPDKATTNADSLMIFSLMMYNDAWDWTSGSFPFTNVLKEIVQIWHLRAPFTRAHPVPLQNRLGTALHHPVHLTHKNSSWFKVPPHLRRDILRLAFGDRRLHMGLKFDAALSPAWQSFGMVCHRVSSEDEGPMTRGSLKDGPWVDECVSSRQETEPIGIMGWLLSCRQNYSEAIDMLYSTNTMLIYDEPLLTHLTQLILPRRLALVTSLEIKWPIRTVDHLNGLFHHLSLPHFPNLKRLYISLESDRGFEAGLTPGAITSVLSEFIRNRSDLIECAIALPFKTFESIAHHLVQGNSGYERKTYSQIWCSLDGSLHAIKLPYADSYPKPPFQLGPNPGTGYWLLEGTSAPLTWRWRSSSHGWSGVFVGWEDPGEEAEF</sequence>
<proteinExistence type="predicted"/>
<accession>A0A0M9EPD8</accession>
<reference evidence="4 5" key="1">
    <citation type="submission" date="2015-04" db="EMBL/GenBank/DDBJ databases">
        <title>The draft genome sequence of Fusarium langsethiae, a T-2/HT-2 mycotoxin producer.</title>
        <authorList>
            <person name="Lysoe E."/>
            <person name="Divon H.H."/>
            <person name="Terzi V."/>
            <person name="Orru L."/>
            <person name="Lamontanara A."/>
            <person name="Kolseth A.-K."/>
            <person name="Frandsen R.J."/>
            <person name="Nielsen K."/>
            <person name="Thrane U."/>
        </authorList>
    </citation>
    <scope>NUCLEOTIDE SEQUENCE [LARGE SCALE GENOMIC DNA]</scope>
    <source>
        <strain evidence="4 5">Fl201059</strain>
    </source>
</reference>
<feature type="chain" id="PRO_5005834935" description="DUF7730 domain-containing protein" evidence="2">
    <location>
        <begin position="19"/>
        <end position="721"/>
    </location>
</feature>
<comment type="caution">
    <text evidence="4">The sequence shown here is derived from an EMBL/GenBank/DDBJ whole genome shotgun (WGS) entry which is preliminary data.</text>
</comment>
<dbReference type="InterPro" id="IPR056632">
    <property type="entry name" value="DUF7730"/>
</dbReference>
<keyword evidence="5" id="KW-1185">Reference proteome</keyword>
<dbReference type="PANTHER" id="PTHR38790">
    <property type="entry name" value="2EXR DOMAIN-CONTAINING PROTEIN-RELATED"/>
    <property type="match status" value="1"/>
</dbReference>
<keyword evidence="2" id="KW-0732">Signal</keyword>
<evidence type="ECO:0000313" key="5">
    <source>
        <dbReference type="Proteomes" id="UP000037904"/>
    </source>
</evidence>
<name>A0A0M9EPD8_FUSLA</name>
<dbReference type="OrthoDB" id="515692at2759"/>
<organism evidence="4 5">
    <name type="scientific">Fusarium langsethiae</name>
    <dbReference type="NCBI Taxonomy" id="179993"/>
    <lineage>
        <taxon>Eukaryota</taxon>
        <taxon>Fungi</taxon>
        <taxon>Dikarya</taxon>
        <taxon>Ascomycota</taxon>
        <taxon>Pezizomycotina</taxon>
        <taxon>Sordariomycetes</taxon>
        <taxon>Hypocreomycetidae</taxon>
        <taxon>Hypocreales</taxon>
        <taxon>Nectriaceae</taxon>
        <taxon>Fusarium</taxon>
    </lineage>
</organism>
<evidence type="ECO:0000256" key="1">
    <source>
        <dbReference type="SAM" id="MobiDB-lite"/>
    </source>
</evidence>
<feature type="domain" description="DUF7730" evidence="3">
    <location>
        <begin position="419"/>
        <end position="562"/>
    </location>
</feature>
<gene>
    <name evidence="4" type="ORF">FLAG1_10328</name>
</gene>
<protein>
    <recommendedName>
        <fullName evidence="3">DUF7730 domain-containing protein</fullName>
    </recommendedName>
</protein>
<feature type="signal peptide" evidence="2">
    <location>
        <begin position="1"/>
        <end position="18"/>
    </location>
</feature>
<dbReference type="AlphaFoldDB" id="A0A0M9EPD8"/>
<evidence type="ECO:0000256" key="2">
    <source>
        <dbReference type="SAM" id="SignalP"/>
    </source>
</evidence>
<feature type="region of interest" description="Disordered" evidence="1">
    <location>
        <begin position="120"/>
        <end position="139"/>
    </location>
</feature>
<evidence type="ECO:0000259" key="3">
    <source>
        <dbReference type="Pfam" id="PF24864"/>
    </source>
</evidence>
<dbReference type="Pfam" id="PF24864">
    <property type="entry name" value="DUF7730"/>
    <property type="match status" value="1"/>
</dbReference>